<dbReference type="EMBL" id="NKCK01001034">
    <property type="protein sequence ID" value="RSL75570.1"/>
    <property type="molecule type" value="Genomic_DNA"/>
</dbReference>
<name>A0A428RDF9_9HYPO</name>
<organism evidence="1 2">
    <name type="scientific">Fusarium oligoseptatum</name>
    <dbReference type="NCBI Taxonomy" id="2604345"/>
    <lineage>
        <taxon>Eukaryota</taxon>
        <taxon>Fungi</taxon>
        <taxon>Dikarya</taxon>
        <taxon>Ascomycota</taxon>
        <taxon>Pezizomycotina</taxon>
        <taxon>Sordariomycetes</taxon>
        <taxon>Hypocreomycetidae</taxon>
        <taxon>Hypocreales</taxon>
        <taxon>Nectriaceae</taxon>
        <taxon>Fusarium</taxon>
        <taxon>Fusarium solani species complex</taxon>
    </lineage>
</organism>
<comment type="caution">
    <text evidence="1">The sequence shown here is derived from an EMBL/GenBank/DDBJ whole genome shotgun (WGS) entry which is preliminary data.</text>
</comment>
<evidence type="ECO:0000313" key="1">
    <source>
        <dbReference type="EMBL" id="RSL75570.1"/>
    </source>
</evidence>
<dbReference type="Proteomes" id="UP000287144">
    <property type="component" value="Unassembled WGS sequence"/>
</dbReference>
<proteinExistence type="predicted"/>
<accession>A0A428RDF9</accession>
<sequence length="53" mass="5799">PSAGCVRRVAQSYPSSPTSCWLPCRNHSLARWLICWGVLSPNGNRVPAMTASR</sequence>
<feature type="non-terminal residue" evidence="1">
    <location>
        <position position="53"/>
    </location>
</feature>
<dbReference type="AlphaFoldDB" id="A0A428RDF9"/>
<keyword evidence="2" id="KW-1185">Reference proteome</keyword>
<evidence type="ECO:0000313" key="2">
    <source>
        <dbReference type="Proteomes" id="UP000287144"/>
    </source>
</evidence>
<protein>
    <submittedName>
        <fullName evidence="1">Uncharacterized protein</fullName>
    </submittedName>
</protein>
<feature type="non-terminal residue" evidence="1">
    <location>
        <position position="1"/>
    </location>
</feature>
<reference evidence="1 2" key="1">
    <citation type="submission" date="2017-06" db="EMBL/GenBank/DDBJ databases">
        <title>Comparative genomic analysis of Ambrosia Fusariam Clade fungi.</title>
        <authorList>
            <person name="Stajich J.E."/>
            <person name="Carrillo J."/>
            <person name="Kijimoto T."/>
            <person name="Eskalen A."/>
            <person name="O'Donnell K."/>
            <person name="Kasson M."/>
        </authorList>
    </citation>
    <scope>NUCLEOTIDE SEQUENCE [LARGE SCALE GENOMIC DNA]</scope>
    <source>
        <strain evidence="1 2">NRRL62579</strain>
    </source>
</reference>
<gene>
    <name evidence="1" type="ORF">CEP52_017843</name>
</gene>